<comment type="similarity">
    <text evidence="3">Belongs to the AIR carboxylase family. Class I subfamily.</text>
</comment>
<keyword evidence="1 3" id="KW-0658">Purine biosynthesis</keyword>
<dbReference type="PANTHER" id="PTHR23046:SF2">
    <property type="entry name" value="PHOSPHORIBOSYLAMINOIMIDAZOLE CARBOXYLASE"/>
    <property type="match status" value="1"/>
</dbReference>
<feature type="binding site" evidence="3 5">
    <location>
        <position position="42"/>
    </location>
    <ligand>
        <name>substrate</name>
    </ligand>
</feature>
<dbReference type="AlphaFoldDB" id="A0A1F5HC54"/>
<name>A0A1F5HC54_9BACT</name>
<evidence type="ECO:0000256" key="4">
    <source>
        <dbReference type="PIRNR" id="PIRNR001338"/>
    </source>
</evidence>
<evidence type="ECO:0000256" key="1">
    <source>
        <dbReference type="ARBA" id="ARBA00022755"/>
    </source>
</evidence>
<gene>
    <name evidence="3" type="primary">purE</name>
    <name evidence="7" type="ORF">A2196_02270</name>
</gene>
<evidence type="ECO:0000313" key="8">
    <source>
        <dbReference type="Proteomes" id="UP000176751"/>
    </source>
</evidence>
<dbReference type="GO" id="GO:0034023">
    <property type="term" value="F:5-(carboxyamino)imidazole ribonucleotide mutase activity"/>
    <property type="evidence" value="ECO:0007669"/>
    <property type="project" value="UniProtKB-UniRule"/>
</dbReference>
<comment type="function">
    <text evidence="3 4">Catalyzes the conversion of N5-carboxyaminoimidazole ribonucleotide (N5-CAIR) to 4-carboxy-5-aminoimidazole ribonucleotide (CAIR).</text>
</comment>
<dbReference type="SUPFAM" id="SSF52255">
    <property type="entry name" value="N5-CAIR mutase (phosphoribosylaminoimidazole carboxylase, PurE)"/>
    <property type="match status" value="1"/>
</dbReference>
<dbReference type="Proteomes" id="UP000176751">
    <property type="component" value="Unassembled WGS sequence"/>
</dbReference>
<dbReference type="NCBIfam" id="TIGR01162">
    <property type="entry name" value="purE"/>
    <property type="match status" value="1"/>
</dbReference>
<proteinExistence type="inferred from homology"/>
<comment type="pathway">
    <text evidence="3 4">Purine metabolism; IMP biosynthesis via de novo pathway; 5-amino-1-(5-phospho-D-ribosyl)imidazole-4-carboxylate from 5-amino-1-(5-phospho-D-ribosyl)imidazole (N5-CAIR route): step 2/2.</text>
</comment>
<dbReference type="GO" id="GO:0006189">
    <property type="term" value="P:'de novo' IMP biosynthetic process"/>
    <property type="evidence" value="ECO:0007669"/>
    <property type="project" value="UniProtKB-UniRule"/>
</dbReference>
<dbReference type="PIRSF" id="PIRSF001338">
    <property type="entry name" value="AIR_carboxylase"/>
    <property type="match status" value="1"/>
</dbReference>
<dbReference type="PANTHER" id="PTHR23046">
    <property type="entry name" value="PHOSPHORIBOSYLAMINOIMIDAZOLE CARBOXYLASE CATALYTIC SUBUNIT"/>
    <property type="match status" value="1"/>
</dbReference>
<dbReference type="InterPro" id="IPR024694">
    <property type="entry name" value="PurE_prokaryotes"/>
</dbReference>
<dbReference type="Pfam" id="PF00731">
    <property type="entry name" value="AIRC"/>
    <property type="match status" value="1"/>
</dbReference>
<evidence type="ECO:0000256" key="2">
    <source>
        <dbReference type="ARBA" id="ARBA00023235"/>
    </source>
</evidence>
<dbReference type="Gene3D" id="3.40.50.1970">
    <property type="match status" value="1"/>
</dbReference>
<accession>A0A1F5HC54</accession>
<dbReference type="STRING" id="1797737.A2196_02270"/>
<protein>
    <recommendedName>
        <fullName evidence="3 4">N5-carboxyaminoimidazole ribonucleotide mutase</fullName>
        <shortName evidence="3 4">N5-CAIR mutase</shortName>
        <ecNumber evidence="3 4">5.4.99.18</ecNumber>
    </recommendedName>
    <alternativeName>
        <fullName evidence="3">5-(carboxyamino)imidazole ribonucleotide mutase</fullName>
    </alternativeName>
</protein>
<evidence type="ECO:0000256" key="3">
    <source>
        <dbReference type="HAMAP-Rule" id="MF_01929"/>
    </source>
</evidence>
<feature type="binding site" evidence="3 5">
    <location>
        <position position="12"/>
    </location>
    <ligand>
        <name>substrate</name>
    </ligand>
</feature>
<keyword evidence="2 3" id="KW-0413">Isomerase</keyword>
<evidence type="ECO:0000313" key="7">
    <source>
        <dbReference type="EMBL" id="OGE01688.1"/>
    </source>
</evidence>
<dbReference type="SMART" id="SM01001">
    <property type="entry name" value="AIRC"/>
    <property type="match status" value="1"/>
</dbReference>
<dbReference type="UniPathway" id="UPA00074">
    <property type="reaction ID" value="UER00943"/>
</dbReference>
<evidence type="ECO:0000259" key="6">
    <source>
        <dbReference type="SMART" id="SM01001"/>
    </source>
</evidence>
<comment type="caution">
    <text evidence="7">The sequence shown here is derived from an EMBL/GenBank/DDBJ whole genome shotgun (WGS) entry which is preliminary data.</text>
</comment>
<dbReference type="EC" id="5.4.99.18" evidence="3 4"/>
<dbReference type="EMBL" id="MFCA01000025">
    <property type="protein sequence ID" value="OGE01688.1"/>
    <property type="molecule type" value="Genomic_DNA"/>
</dbReference>
<dbReference type="HAMAP" id="MF_01929">
    <property type="entry name" value="PurE_classI"/>
    <property type="match status" value="1"/>
</dbReference>
<evidence type="ECO:0000256" key="5">
    <source>
        <dbReference type="PIRSR" id="PIRSR001338-1"/>
    </source>
</evidence>
<organism evidence="7 8">
    <name type="scientific">Candidatus Curtissbacteria bacterium RIFOXYA1_FULL_41_14</name>
    <dbReference type="NCBI Taxonomy" id="1797737"/>
    <lineage>
        <taxon>Bacteria</taxon>
        <taxon>Candidatus Curtissiibacteriota</taxon>
    </lineage>
</organism>
<comment type="catalytic activity">
    <reaction evidence="3 4">
        <text>5-carboxyamino-1-(5-phospho-D-ribosyl)imidazole + H(+) = 5-amino-1-(5-phospho-D-ribosyl)imidazole-4-carboxylate</text>
        <dbReference type="Rhea" id="RHEA:13193"/>
        <dbReference type="ChEBI" id="CHEBI:15378"/>
        <dbReference type="ChEBI" id="CHEBI:58730"/>
        <dbReference type="ChEBI" id="CHEBI:77657"/>
        <dbReference type="EC" id="5.4.99.18"/>
    </reaction>
</comment>
<feature type="binding site" evidence="3 5">
    <location>
        <position position="15"/>
    </location>
    <ligand>
        <name>substrate</name>
    </ligand>
</feature>
<feature type="domain" description="PurE" evidence="6">
    <location>
        <begin position="4"/>
        <end position="153"/>
    </location>
</feature>
<dbReference type="InterPro" id="IPR033747">
    <property type="entry name" value="PurE_ClassI"/>
</dbReference>
<dbReference type="InterPro" id="IPR000031">
    <property type="entry name" value="PurE_dom"/>
</dbReference>
<reference evidence="7 8" key="1">
    <citation type="journal article" date="2016" name="Nat. Commun.">
        <title>Thousands of microbial genomes shed light on interconnected biogeochemical processes in an aquifer system.</title>
        <authorList>
            <person name="Anantharaman K."/>
            <person name="Brown C.T."/>
            <person name="Hug L.A."/>
            <person name="Sharon I."/>
            <person name="Castelle C.J."/>
            <person name="Probst A.J."/>
            <person name="Thomas B.C."/>
            <person name="Singh A."/>
            <person name="Wilkins M.J."/>
            <person name="Karaoz U."/>
            <person name="Brodie E.L."/>
            <person name="Williams K.H."/>
            <person name="Hubbard S.S."/>
            <person name="Banfield J.F."/>
        </authorList>
    </citation>
    <scope>NUCLEOTIDE SEQUENCE [LARGE SCALE GENOMIC DNA]</scope>
</reference>
<sequence>MRKAQVGIVMGSDSDLEVMTDAAKVLDEVKIAYELSVLSAHRTPEETASYAKNAQARGLKVIIAGAGGAAALPGSIAAQTILPVIGVPIKSKSLEGLDALLSIVQMPPGIPVACVSLNGAKNAGLLAAEIIAVDDPIIREKIALYRKKFKEEVLSKNTKLKKIGWTKYLKEKSLK</sequence>